<proteinExistence type="predicted"/>
<gene>
    <name evidence="1" type="ORF">X474_16700</name>
</gene>
<protein>
    <submittedName>
        <fullName evidence="1">Uncharacterized protein</fullName>
    </submittedName>
</protein>
<keyword evidence="2" id="KW-1185">Reference proteome</keyword>
<name>A0A0D2J475_9BACT</name>
<dbReference type="Proteomes" id="UP000032233">
    <property type="component" value="Unassembled WGS sequence"/>
</dbReference>
<dbReference type="InParanoid" id="A0A0D2J475"/>
<organism evidence="1 2">
    <name type="scientific">Dethiosulfatarculus sandiegensis</name>
    <dbReference type="NCBI Taxonomy" id="1429043"/>
    <lineage>
        <taxon>Bacteria</taxon>
        <taxon>Pseudomonadati</taxon>
        <taxon>Thermodesulfobacteriota</taxon>
        <taxon>Desulfarculia</taxon>
        <taxon>Desulfarculales</taxon>
        <taxon>Desulfarculaceae</taxon>
        <taxon>Dethiosulfatarculus</taxon>
    </lineage>
</organism>
<accession>A0A0D2J475</accession>
<sequence>MFCSNCTAFKFLGKEKNLSGCTEKARLTWRL</sequence>
<evidence type="ECO:0000313" key="1">
    <source>
        <dbReference type="EMBL" id="KIX12939.1"/>
    </source>
</evidence>
<dbReference type="AlphaFoldDB" id="A0A0D2J475"/>
<dbReference type="STRING" id="1429043.X474_16700"/>
<reference evidence="1 2" key="1">
    <citation type="submission" date="2013-11" db="EMBL/GenBank/DDBJ databases">
        <title>Metagenomic analysis of a methanogenic consortium involved in long chain n-alkane degradation.</title>
        <authorList>
            <person name="Davidova I.A."/>
            <person name="Callaghan A.V."/>
            <person name="Wawrik B."/>
            <person name="Pruitt S."/>
            <person name="Marks C."/>
            <person name="Duncan K.E."/>
            <person name="Suflita J.M."/>
        </authorList>
    </citation>
    <scope>NUCLEOTIDE SEQUENCE [LARGE SCALE GENOMIC DNA]</scope>
    <source>
        <strain evidence="1 2">SPR</strain>
    </source>
</reference>
<evidence type="ECO:0000313" key="2">
    <source>
        <dbReference type="Proteomes" id="UP000032233"/>
    </source>
</evidence>
<dbReference type="EMBL" id="AZAC01000021">
    <property type="protein sequence ID" value="KIX12939.1"/>
    <property type="molecule type" value="Genomic_DNA"/>
</dbReference>
<comment type="caution">
    <text evidence="1">The sequence shown here is derived from an EMBL/GenBank/DDBJ whole genome shotgun (WGS) entry which is preliminary data.</text>
</comment>